<dbReference type="OMA" id="TMKDCYP"/>
<proteinExistence type="predicted"/>
<dbReference type="Proteomes" id="UP000001357">
    <property type="component" value="Unassembled WGS sequence"/>
</dbReference>
<accession>A9V2L7</accession>
<dbReference type="SMART" id="SM00026">
    <property type="entry name" value="EPEND"/>
    <property type="match status" value="1"/>
</dbReference>
<evidence type="ECO:0000256" key="1">
    <source>
        <dbReference type="SAM" id="SignalP"/>
    </source>
</evidence>
<keyword evidence="1" id="KW-0732">Signal</keyword>
<evidence type="ECO:0000313" key="3">
    <source>
        <dbReference type="Proteomes" id="UP000001357"/>
    </source>
</evidence>
<dbReference type="GeneID" id="5892261"/>
<feature type="signal peptide" evidence="1">
    <location>
        <begin position="1"/>
        <end position="16"/>
    </location>
</feature>
<dbReference type="InParanoid" id="A9V2L7"/>
<dbReference type="GO" id="GO:0007160">
    <property type="term" value="P:cell-matrix adhesion"/>
    <property type="evidence" value="ECO:0007669"/>
    <property type="project" value="InterPro"/>
</dbReference>
<feature type="chain" id="PRO_5002745012" description="Mammalian ependymin-related protein 1" evidence="1">
    <location>
        <begin position="17"/>
        <end position="195"/>
    </location>
</feature>
<protein>
    <recommendedName>
        <fullName evidence="4">Mammalian ependymin-related protein 1</fullName>
    </recommendedName>
</protein>
<dbReference type="eggNOG" id="ENOG502QQ8T">
    <property type="taxonomic scope" value="Eukaryota"/>
</dbReference>
<dbReference type="GO" id="GO:0005509">
    <property type="term" value="F:calcium ion binding"/>
    <property type="evidence" value="ECO:0007669"/>
    <property type="project" value="InterPro"/>
</dbReference>
<name>A9V2L7_MONBE</name>
<dbReference type="KEGG" id="mbr:MONBRDRAFT_37575"/>
<dbReference type="Pfam" id="PF00811">
    <property type="entry name" value="Ependymin"/>
    <property type="match status" value="1"/>
</dbReference>
<evidence type="ECO:0008006" key="4">
    <source>
        <dbReference type="Google" id="ProtNLM"/>
    </source>
</evidence>
<sequence>MLRLVCCLAVLALAAAQIPARCASPAQWSAQAFVRDSERGQTELIGTRYFYDAVNQRKARFDQVDADRNTSYFIVIELHQEGTEYIYDIQSRSCKKQDLRRPFIPHSVVDNATYHGDYIIGSSATPDSGVEIEVWTHRFESEHGTFEWTGEFTRSHCFPVESHVEGRGFFFVEQFIDIVVGLPDPNVFIPPEECQ</sequence>
<reference evidence="2 3" key="1">
    <citation type="journal article" date="2008" name="Nature">
        <title>The genome of the choanoflagellate Monosiga brevicollis and the origin of metazoans.</title>
        <authorList>
            <consortium name="JGI Sequencing"/>
            <person name="King N."/>
            <person name="Westbrook M.J."/>
            <person name="Young S.L."/>
            <person name="Kuo A."/>
            <person name="Abedin M."/>
            <person name="Chapman J."/>
            <person name="Fairclough S."/>
            <person name="Hellsten U."/>
            <person name="Isogai Y."/>
            <person name="Letunic I."/>
            <person name="Marr M."/>
            <person name="Pincus D."/>
            <person name="Putnam N."/>
            <person name="Rokas A."/>
            <person name="Wright K.J."/>
            <person name="Zuzow R."/>
            <person name="Dirks W."/>
            <person name="Good M."/>
            <person name="Goodstein D."/>
            <person name="Lemons D."/>
            <person name="Li W."/>
            <person name="Lyons J.B."/>
            <person name="Morris A."/>
            <person name="Nichols S."/>
            <person name="Richter D.J."/>
            <person name="Salamov A."/>
            <person name="Bork P."/>
            <person name="Lim W.A."/>
            <person name="Manning G."/>
            <person name="Miller W.T."/>
            <person name="McGinnis W."/>
            <person name="Shapiro H."/>
            <person name="Tjian R."/>
            <person name="Grigoriev I.V."/>
            <person name="Rokhsar D."/>
        </authorList>
    </citation>
    <scope>NUCLEOTIDE SEQUENCE [LARGE SCALE GENOMIC DNA]</scope>
    <source>
        <strain evidence="3">MX1 / ATCC 50154</strain>
    </source>
</reference>
<dbReference type="PANTHER" id="PTHR10697">
    <property type="entry name" value="MAMMALIAN EPENDYMIN-RELATED PROTEIN 1"/>
    <property type="match status" value="1"/>
</dbReference>
<dbReference type="GO" id="GO:0005576">
    <property type="term" value="C:extracellular region"/>
    <property type="evidence" value="ECO:0007669"/>
    <property type="project" value="InterPro"/>
</dbReference>
<gene>
    <name evidence="2" type="ORF">MONBRDRAFT_37575</name>
</gene>
<evidence type="ECO:0000313" key="2">
    <source>
        <dbReference type="EMBL" id="EDQ88280.1"/>
    </source>
</evidence>
<keyword evidence="3" id="KW-1185">Reference proteome</keyword>
<dbReference type="EMBL" id="CH991555">
    <property type="protein sequence ID" value="EDQ88280.1"/>
    <property type="molecule type" value="Genomic_DNA"/>
</dbReference>
<dbReference type="AlphaFoldDB" id="A9V2L7"/>
<organism evidence="2 3">
    <name type="scientific">Monosiga brevicollis</name>
    <name type="common">Choanoflagellate</name>
    <dbReference type="NCBI Taxonomy" id="81824"/>
    <lineage>
        <taxon>Eukaryota</taxon>
        <taxon>Choanoflagellata</taxon>
        <taxon>Craspedida</taxon>
        <taxon>Salpingoecidae</taxon>
        <taxon>Monosiga</taxon>
    </lineage>
</organism>
<dbReference type="RefSeq" id="XP_001746873.1">
    <property type="nucleotide sequence ID" value="XM_001746821.1"/>
</dbReference>
<dbReference type="InterPro" id="IPR001299">
    <property type="entry name" value="Ependymin"/>
</dbReference>
<dbReference type="PANTHER" id="PTHR10697:SF1">
    <property type="entry name" value="MAMMALIAN EPENDYMIN-RELATED PROTEIN 1"/>
    <property type="match status" value="1"/>
</dbReference>
<dbReference type="GO" id="GO:0005764">
    <property type="term" value="C:lysosome"/>
    <property type="evidence" value="ECO:0000318"/>
    <property type="project" value="GO_Central"/>
</dbReference>